<organism evidence="6 7">
    <name type="scientific">Duganella guangzhouensis</name>
    <dbReference type="NCBI Taxonomy" id="2666084"/>
    <lineage>
        <taxon>Bacteria</taxon>
        <taxon>Pseudomonadati</taxon>
        <taxon>Pseudomonadota</taxon>
        <taxon>Betaproteobacteria</taxon>
        <taxon>Burkholderiales</taxon>
        <taxon>Oxalobacteraceae</taxon>
        <taxon>Telluria group</taxon>
        <taxon>Duganella</taxon>
    </lineage>
</organism>
<evidence type="ECO:0000256" key="3">
    <source>
        <dbReference type="ARBA" id="ARBA00023002"/>
    </source>
</evidence>
<dbReference type="InterPro" id="IPR036661">
    <property type="entry name" value="Luciferase-like_sf"/>
</dbReference>
<proteinExistence type="predicted"/>
<dbReference type="InterPro" id="IPR011251">
    <property type="entry name" value="Luciferase-like_dom"/>
</dbReference>
<name>A0A6I2KYT5_9BURK</name>
<keyword evidence="3" id="KW-0560">Oxidoreductase</keyword>
<dbReference type="PANTHER" id="PTHR42847">
    <property type="entry name" value="ALKANESULFONATE MONOOXYGENASE"/>
    <property type="match status" value="1"/>
</dbReference>
<keyword evidence="1" id="KW-0285">Flavoprotein</keyword>
<evidence type="ECO:0000259" key="5">
    <source>
        <dbReference type="Pfam" id="PF00296"/>
    </source>
</evidence>
<dbReference type="EMBL" id="WKJK01000005">
    <property type="protein sequence ID" value="MRW90680.1"/>
    <property type="molecule type" value="Genomic_DNA"/>
</dbReference>
<keyword evidence="7" id="KW-1185">Reference proteome</keyword>
<dbReference type="Gene3D" id="3.20.20.30">
    <property type="entry name" value="Luciferase-like domain"/>
    <property type="match status" value="1"/>
</dbReference>
<sequence length="336" mass="36779">MTTEFIWQLPTAGDGRYADATRLRRGERSPQQRAPFTDGVSDPRGERFNYFDYLHQVARAADITGFDGVRIRHDFEGDDSWIIAGYLARGTRHIRLLTEFEASWGSSVYAAKNAVSFQRAANGRFAWQIAQGDDAAARRWHGDNLPQEEVLARIDEFITVARGVQTTAPFSFKGKYFEVLDGGFRGPLAGNPLPPVYLSGDGEAALALSARQADVHVFDAAPVATLRAALESLQQQATAAGRQVRAGLRIDVLARETQEEAERDAARYRQQAGARADATLVGSYQQVIDTLAAYADAGVTSFLLSAEPALEEAYRIGEHVLPALRERLAPPAQQAA</sequence>
<dbReference type="PANTHER" id="PTHR42847:SF4">
    <property type="entry name" value="ALKANESULFONATE MONOOXYGENASE-RELATED"/>
    <property type="match status" value="1"/>
</dbReference>
<gene>
    <name evidence="6" type="ORF">GJ699_11835</name>
</gene>
<keyword evidence="4" id="KW-0503">Monooxygenase</keyword>
<dbReference type="GO" id="GO:0046306">
    <property type="term" value="P:alkanesulfonate catabolic process"/>
    <property type="evidence" value="ECO:0007669"/>
    <property type="project" value="TreeGrafter"/>
</dbReference>
<evidence type="ECO:0000256" key="1">
    <source>
        <dbReference type="ARBA" id="ARBA00022630"/>
    </source>
</evidence>
<dbReference type="RefSeq" id="WP_154376375.1">
    <property type="nucleotide sequence ID" value="NZ_WKJK01000005.1"/>
</dbReference>
<comment type="caution">
    <text evidence="6">The sequence shown here is derived from an EMBL/GenBank/DDBJ whole genome shotgun (WGS) entry which is preliminary data.</text>
</comment>
<protein>
    <submittedName>
        <fullName evidence="6">LLM class flavin-dependent oxidoreductase</fullName>
    </submittedName>
</protein>
<dbReference type="AlphaFoldDB" id="A0A6I2KYT5"/>
<dbReference type="GO" id="GO:0008726">
    <property type="term" value="F:alkanesulfonate monooxygenase activity"/>
    <property type="evidence" value="ECO:0007669"/>
    <property type="project" value="TreeGrafter"/>
</dbReference>
<keyword evidence="2" id="KW-0288">FMN</keyword>
<dbReference type="Pfam" id="PF00296">
    <property type="entry name" value="Bac_luciferase"/>
    <property type="match status" value="1"/>
</dbReference>
<feature type="domain" description="Luciferase-like" evidence="5">
    <location>
        <begin position="46"/>
        <end position="273"/>
    </location>
</feature>
<evidence type="ECO:0000313" key="7">
    <source>
        <dbReference type="Proteomes" id="UP000433309"/>
    </source>
</evidence>
<dbReference type="Proteomes" id="UP000433309">
    <property type="component" value="Unassembled WGS sequence"/>
</dbReference>
<evidence type="ECO:0000313" key="6">
    <source>
        <dbReference type="EMBL" id="MRW90680.1"/>
    </source>
</evidence>
<accession>A0A6I2KYT5</accession>
<dbReference type="InterPro" id="IPR050172">
    <property type="entry name" value="SsuD_RutA_monooxygenase"/>
</dbReference>
<reference evidence="6 7" key="1">
    <citation type="submission" date="2019-11" db="EMBL/GenBank/DDBJ databases">
        <title>Novel species isolated from a subtropical stream in China.</title>
        <authorList>
            <person name="Lu H."/>
        </authorList>
    </citation>
    <scope>NUCLEOTIDE SEQUENCE [LARGE SCALE GENOMIC DNA]</scope>
    <source>
        <strain evidence="6 7">FT80W</strain>
    </source>
</reference>
<evidence type="ECO:0000256" key="2">
    <source>
        <dbReference type="ARBA" id="ARBA00022643"/>
    </source>
</evidence>
<evidence type="ECO:0000256" key="4">
    <source>
        <dbReference type="ARBA" id="ARBA00023033"/>
    </source>
</evidence>
<dbReference type="SUPFAM" id="SSF51679">
    <property type="entry name" value="Bacterial luciferase-like"/>
    <property type="match status" value="1"/>
</dbReference>